<accession>A0A397RRR9</accession>
<feature type="transmembrane region" description="Helical" evidence="1">
    <location>
        <begin position="159"/>
        <end position="181"/>
    </location>
</feature>
<feature type="transmembrane region" description="Helical" evidence="1">
    <location>
        <begin position="319"/>
        <end position="337"/>
    </location>
</feature>
<evidence type="ECO:0000313" key="2">
    <source>
        <dbReference type="EMBL" id="RIA75862.1"/>
    </source>
</evidence>
<evidence type="ECO:0000256" key="1">
    <source>
        <dbReference type="SAM" id="Phobius"/>
    </source>
</evidence>
<keyword evidence="1" id="KW-0812">Transmembrane</keyword>
<gene>
    <name evidence="2" type="ORF">EI71_01035</name>
</gene>
<organism evidence="2 3">
    <name type="scientific">Anaeroplasma bactoclasticum</name>
    <dbReference type="NCBI Taxonomy" id="2088"/>
    <lineage>
        <taxon>Bacteria</taxon>
        <taxon>Bacillati</taxon>
        <taxon>Mycoplasmatota</taxon>
        <taxon>Mollicutes</taxon>
        <taxon>Anaeroplasmatales</taxon>
        <taxon>Anaeroplasmataceae</taxon>
        <taxon>Anaeroplasma</taxon>
    </lineage>
</organism>
<keyword evidence="3" id="KW-1185">Reference proteome</keyword>
<dbReference type="InParanoid" id="A0A397RRR9"/>
<feature type="transmembrane region" description="Helical" evidence="1">
    <location>
        <begin position="213"/>
        <end position="233"/>
    </location>
</feature>
<sequence>MVFSCVYVIVKNKNTTSSKAGTITVIVNNINDEVVEKRRIEYKEDDTLFEVLNNSYTLVYSQTTYGHFLLGISNDTFKIETNGKSSWIWLEVAYLKDTLSYSDTIDFNDYEKQNVTTGIDGISLKDNMIIALNERDNQHNTSMFNDQVVFYNTSILDTVFHIIVYVVSGLFVLGIIIFLIINRKGKNPITIPELCILAFMTVLLFVQEELFSFIPNFQFTFLLLAVYVVVFGYKKTSLIILAHVLLDNMFMGSLTPIVMIPMWMGYMIYTGVIWLFKDQKLWILVLGGALSAYLYCMLFLVTNAIFLDINLYVYWISDIPFEVMLVSCTSFTLIYLYKPLSKKLGELWRHENPLDVSDTIDNQDNGEI</sequence>
<dbReference type="EMBL" id="QXEV01000009">
    <property type="protein sequence ID" value="RIA75862.1"/>
    <property type="molecule type" value="Genomic_DNA"/>
</dbReference>
<dbReference type="Proteomes" id="UP000266506">
    <property type="component" value="Unassembled WGS sequence"/>
</dbReference>
<comment type="caution">
    <text evidence="2">The sequence shown here is derived from an EMBL/GenBank/DDBJ whole genome shotgun (WGS) entry which is preliminary data.</text>
</comment>
<proteinExistence type="predicted"/>
<reference evidence="2 3" key="1">
    <citation type="submission" date="2018-08" db="EMBL/GenBank/DDBJ databases">
        <title>Genomic Encyclopedia of Archaeal and Bacterial Type Strains, Phase II (KMG-II): from individual species to whole genera.</title>
        <authorList>
            <person name="Goeker M."/>
        </authorList>
    </citation>
    <scope>NUCLEOTIDE SEQUENCE [LARGE SCALE GENOMIC DNA]</scope>
    <source>
        <strain evidence="2 3">ATCC 27112</strain>
    </source>
</reference>
<dbReference type="RefSeq" id="WP_119016182.1">
    <property type="nucleotide sequence ID" value="NZ_QXEV01000009.1"/>
</dbReference>
<name>A0A397RRR9_9MOLU</name>
<dbReference type="AlphaFoldDB" id="A0A397RRR9"/>
<evidence type="ECO:0000313" key="3">
    <source>
        <dbReference type="Proteomes" id="UP000266506"/>
    </source>
</evidence>
<feature type="transmembrane region" description="Helical" evidence="1">
    <location>
        <begin position="282"/>
        <end position="307"/>
    </location>
</feature>
<protein>
    <submittedName>
        <fullName evidence="2">Uncharacterized protein</fullName>
    </submittedName>
</protein>
<keyword evidence="1" id="KW-1133">Transmembrane helix</keyword>
<keyword evidence="1" id="KW-0472">Membrane</keyword>
<feature type="transmembrane region" description="Helical" evidence="1">
    <location>
        <begin position="254"/>
        <end position="276"/>
    </location>
</feature>